<evidence type="ECO:0000256" key="3">
    <source>
        <dbReference type="ARBA" id="ARBA00023242"/>
    </source>
</evidence>
<proteinExistence type="predicted"/>
<dbReference type="InterPro" id="IPR023167">
    <property type="entry name" value="Yap1_redox_dom_sf"/>
</dbReference>
<dbReference type="EMBL" id="JAAAJA010000199">
    <property type="protein sequence ID" value="KAG0258991.1"/>
    <property type="molecule type" value="Genomic_DNA"/>
</dbReference>
<feature type="compositionally biased region" description="Polar residues" evidence="4">
    <location>
        <begin position="165"/>
        <end position="198"/>
    </location>
</feature>
<name>A0A9P6U3K5_9FUNG</name>
<keyword evidence="7" id="KW-1185">Reference proteome</keyword>
<dbReference type="PANTHER" id="PTHR40621:SF6">
    <property type="entry name" value="AP-1-LIKE TRANSCRIPTION FACTOR YAP1-RELATED"/>
    <property type="match status" value="1"/>
</dbReference>
<dbReference type="PROSITE" id="PS00036">
    <property type="entry name" value="BZIP_BASIC"/>
    <property type="match status" value="1"/>
</dbReference>
<gene>
    <name evidence="6" type="primary">YAP1_2</name>
    <name evidence="6" type="ORF">BG011_002886</name>
</gene>
<dbReference type="Pfam" id="PF08601">
    <property type="entry name" value="PAP1"/>
    <property type="match status" value="1"/>
</dbReference>
<protein>
    <submittedName>
        <fullName evidence="6">DNA-binding transcription factor yap1</fullName>
    </submittedName>
</protein>
<dbReference type="PANTHER" id="PTHR40621">
    <property type="entry name" value="TRANSCRIPTION FACTOR KAPC-RELATED"/>
    <property type="match status" value="1"/>
</dbReference>
<dbReference type="InterPro" id="IPR004827">
    <property type="entry name" value="bZIP"/>
</dbReference>
<evidence type="ECO:0000313" key="7">
    <source>
        <dbReference type="Proteomes" id="UP000726737"/>
    </source>
</evidence>
<reference evidence="6" key="1">
    <citation type="journal article" date="2020" name="Fungal Divers.">
        <title>Resolving the Mortierellaceae phylogeny through synthesis of multi-gene phylogenetics and phylogenomics.</title>
        <authorList>
            <person name="Vandepol N."/>
            <person name="Liber J."/>
            <person name="Desiro A."/>
            <person name="Na H."/>
            <person name="Kennedy M."/>
            <person name="Barry K."/>
            <person name="Grigoriev I.V."/>
            <person name="Miller A.N."/>
            <person name="O'Donnell K."/>
            <person name="Stajich J.E."/>
            <person name="Bonito G."/>
        </authorList>
    </citation>
    <scope>NUCLEOTIDE SEQUENCE</scope>
    <source>
        <strain evidence="6">KOD948</strain>
    </source>
</reference>
<dbReference type="OrthoDB" id="2593073at2759"/>
<feature type="non-terminal residue" evidence="6">
    <location>
        <position position="544"/>
    </location>
</feature>
<feature type="compositionally biased region" description="Low complexity" evidence="4">
    <location>
        <begin position="118"/>
        <end position="156"/>
    </location>
</feature>
<sequence length="544" mass="58134">EAAGDGKPAPKKAGRKPLTTEPANKRKAQNRAAQRAFRERKEKYVKSLEDRIKELEEMNPNRADSKLAEENLNLKVLVQKLETENYFLKEQSFTFDFPISQPGLYNVAKAQRDAATATAAGTAAQNEAASSIPTPTPSLISNSHNNTPPYAPTNNPISKVIAQETLGTPNGAKPTSGNDSLTWTPPSSGGDSVPNSPLNHDLPTPEQDSISQVSFSDNAGVVPRFRKGTPDDMTLFSSLLDGAAAAAYSNRIANVGPLSNSTSISNSHHSITDSITSTSFNGTHSPVAMSPISNSLQANNSNITANAVFGSASNLVPRSSPLGNTLHSQLESSASPSSTLALFSDNSPSPSLDDLVNTPLFETDKNGNVHFTPPVAPMSGPSLTFEQTQALFTDFRDTSDPGDFFTGFDEPVETTYPENTMGSLFNDQLLDYTQLGLEKDIGIDQVTNQVVDKVESQVPSQGPCQGFGMEGSISSGYQHPLPPVDDNETAIPCPRAWEQIAKHPNFDDADIDELCAELKSKAKCSGHGPVIALSDVDMLMNKLN</sequence>
<dbReference type="GO" id="GO:0005737">
    <property type="term" value="C:cytoplasm"/>
    <property type="evidence" value="ECO:0007669"/>
    <property type="project" value="UniProtKB-SubCell"/>
</dbReference>
<evidence type="ECO:0000256" key="2">
    <source>
        <dbReference type="ARBA" id="ARBA00004496"/>
    </source>
</evidence>
<feature type="domain" description="BZIP" evidence="5">
    <location>
        <begin position="25"/>
        <end position="40"/>
    </location>
</feature>
<dbReference type="Proteomes" id="UP000726737">
    <property type="component" value="Unassembled WGS sequence"/>
</dbReference>
<dbReference type="SMART" id="SM00338">
    <property type="entry name" value="BRLZ"/>
    <property type="match status" value="1"/>
</dbReference>
<dbReference type="GO" id="GO:0001228">
    <property type="term" value="F:DNA-binding transcription activator activity, RNA polymerase II-specific"/>
    <property type="evidence" value="ECO:0007669"/>
    <property type="project" value="TreeGrafter"/>
</dbReference>
<evidence type="ECO:0000256" key="1">
    <source>
        <dbReference type="ARBA" id="ARBA00004123"/>
    </source>
</evidence>
<keyword evidence="3" id="KW-0539">Nucleus</keyword>
<comment type="subcellular location">
    <subcellularLocation>
        <location evidence="2">Cytoplasm</location>
    </subcellularLocation>
    <subcellularLocation>
        <location evidence="1">Nucleus</location>
    </subcellularLocation>
</comment>
<dbReference type="Gene3D" id="1.20.5.170">
    <property type="match status" value="1"/>
</dbReference>
<dbReference type="InterPro" id="IPR013910">
    <property type="entry name" value="TF_PAP1"/>
</dbReference>
<dbReference type="GO" id="GO:0033554">
    <property type="term" value="P:cellular response to stress"/>
    <property type="evidence" value="ECO:0007669"/>
    <property type="project" value="UniProtKB-ARBA"/>
</dbReference>
<keyword evidence="6" id="KW-0238">DNA-binding</keyword>
<dbReference type="SUPFAM" id="SSF111430">
    <property type="entry name" value="YAP1 redox domain"/>
    <property type="match status" value="1"/>
</dbReference>
<evidence type="ECO:0000259" key="5">
    <source>
        <dbReference type="PROSITE" id="PS00036"/>
    </source>
</evidence>
<feature type="region of interest" description="Disordered" evidence="4">
    <location>
        <begin position="118"/>
        <end position="211"/>
    </location>
</feature>
<dbReference type="GO" id="GO:0000976">
    <property type="term" value="F:transcription cis-regulatory region binding"/>
    <property type="evidence" value="ECO:0007669"/>
    <property type="project" value="InterPro"/>
</dbReference>
<dbReference type="AlphaFoldDB" id="A0A9P6U3K5"/>
<evidence type="ECO:0000313" key="6">
    <source>
        <dbReference type="EMBL" id="KAG0258991.1"/>
    </source>
</evidence>
<dbReference type="GO" id="GO:0090575">
    <property type="term" value="C:RNA polymerase II transcription regulator complex"/>
    <property type="evidence" value="ECO:0007669"/>
    <property type="project" value="TreeGrafter"/>
</dbReference>
<dbReference type="InterPro" id="IPR046347">
    <property type="entry name" value="bZIP_sf"/>
</dbReference>
<accession>A0A9P6U3K5</accession>
<comment type="caution">
    <text evidence="6">The sequence shown here is derived from an EMBL/GenBank/DDBJ whole genome shotgun (WGS) entry which is preliminary data.</text>
</comment>
<dbReference type="Pfam" id="PF00170">
    <property type="entry name" value="bZIP_1"/>
    <property type="match status" value="1"/>
</dbReference>
<organism evidence="6 7">
    <name type="scientific">Mortierella polycephala</name>
    <dbReference type="NCBI Taxonomy" id="41804"/>
    <lineage>
        <taxon>Eukaryota</taxon>
        <taxon>Fungi</taxon>
        <taxon>Fungi incertae sedis</taxon>
        <taxon>Mucoromycota</taxon>
        <taxon>Mortierellomycotina</taxon>
        <taxon>Mortierellomycetes</taxon>
        <taxon>Mortierellales</taxon>
        <taxon>Mortierellaceae</taxon>
        <taxon>Mortierella</taxon>
    </lineage>
</organism>
<dbReference type="SUPFAM" id="SSF57959">
    <property type="entry name" value="Leucine zipper domain"/>
    <property type="match status" value="1"/>
</dbReference>
<evidence type="ECO:0000256" key="4">
    <source>
        <dbReference type="SAM" id="MobiDB-lite"/>
    </source>
</evidence>
<feature type="region of interest" description="Disordered" evidence="4">
    <location>
        <begin position="1"/>
        <end position="41"/>
    </location>
</feature>
<dbReference type="Gene3D" id="1.10.238.100">
    <property type="entry name" value="YAP1 redox domain. Chain B"/>
    <property type="match status" value="1"/>
</dbReference>
<dbReference type="CDD" id="cd14688">
    <property type="entry name" value="bZIP_YAP"/>
    <property type="match status" value="1"/>
</dbReference>
<dbReference type="InterPro" id="IPR050936">
    <property type="entry name" value="AP-1-like"/>
</dbReference>